<dbReference type="PROSITE" id="PS51257">
    <property type="entry name" value="PROKAR_LIPOPROTEIN"/>
    <property type="match status" value="1"/>
</dbReference>
<dbReference type="AlphaFoldDB" id="A0A642F944"/>
<gene>
    <name evidence="1" type="ORF">F2Z89_12455</name>
</gene>
<evidence type="ECO:0008006" key="3">
    <source>
        <dbReference type="Google" id="ProtNLM"/>
    </source>
</evidence>
<accession>A0A642F944</accession>
<dbReference type="Proteomes" id="UP000460666">
    <property type="component" value="Unassembled WGS sequence"/>
</dbReference>
<sequence>MSVMRLKTVIIMGVTSLFGLVGCAKAQIGKPVFNLDNPDYGLNVAAMMSSLLDTTQQKIEARYKVDTLKFYNTETDEPFPPLVAYRNKGGSKRTEATFRGFDFTELGMVTTEQGALVQVKGKKNTDEEGFAKLVKAATKKYGKPHFEEGTDFEGRPGQLYRWETKKEYIQLYAKSNSSKDTLVIATAGNENGLVNMENDKPCLEVTLWRWKKEYHDWLVFELDYCVLGEEAQKLSSLSNIQSAENYTPAWVKPFFITAHNLDALEKSGDVWGKIEASFYYRIPNGKVIDETGITDSVEINREACLPCWEFEEFKSNFKDGLSTTAYMARQMEKGVKFTELMEDKELCPNITYYGEARWREKVTKSVIVTFHSNGNIGCEERYLTEDEEQLPLVAGETRLRRTKRLSGIVKFERNEKGDMTLRSPDADEYDICDMCLIIDDNVQERLHGRWYIMEDKIAYMLEIQEELRKSGLDLEHTTAHLVRMPAIPLAFFTDGKKDMFMNIDKQGYSIYTPNGHEWKAGKVYRLYDYLINW</sequence>
<reference evidence="1 2" key="1">
    <citation type="journal article" date="2019" name="Nat. Med.">
        <title>A library of human gut bacterial isolates paired with longitudinal multiomics data enables mechanistic microbiome research.</title>
        <authorList>
            <person name="Poyet M."/>
            <person name="Groussin M."/>
            <person name="Gibbons S.M."/>
            <person name="Avila-Pacheco J."/>
            <person name="Jiang X."/>
            <person name="Kearney S.M."/>
            <person name="Perrotta A.R."/>
            <person name="Berdy B."/>
            <person name="Zhao S."/>
            <person name="Lieberman T.D."/>
            <person name="Swanson P.K."/>
            <person name="Smith M."/>
            <person name="Roesemann S."/>
            <person name="Alexander J.E."/>
            <person name="Rich S.A."/>
            <person name="Livny J."/>
            <person name="Vlamakis H."/>
            <person name="Clish C."/>
            <person name="Bullock K."/>
            <person name="Deik A."/>
            <person name="Scott J."/>
            <person name="Pierce K.A."/>
            <person name="Xavier R.J."/>
            <person name="Alm E.J."/>
        </authorList>
    </citation>
    <scope>NUCLEOTIDE SEQUENCE [LARGE SCALE GENOMIC DNA]</scope>
    <source>
        <strain evidence="1 2">BIOML-A46</strain>
    </source>
</reference>
<proteinExistence type="predicted"/>
<organism evidence="1 2">
    <name type="scientific">Bacteroides fragilis</name>
    <dbReference type="NCBI Taxonomy" id="817"/>
    <lineage>
        <taxon>Bacteria</taxon>
        <taxon>Pseudomonadati</taxon>
        <taxon>Bacteroidota</taxon>
        <taxon>Bacteroidia</taxon>
        <taxon>Bacteroidales</taxon>
        <taxon>Bacteroidaceae</taxon>
        <taxon>Bacteroides</taxon>
    </lineage>
</organism>
<name>A0A642F944_BACFG</name>
<evidence type="ECO:0000313" key="1">
    <source>
        <dbReference type="EMBL" id="KAA4996781.1"/>
    </source>
</evidence>
<dbReference type="EMBL" id="VWCJ01000007">
    <property type="protein sequence ID" value="KAA4996781.1"/>
    <property type="molecule type" value="Genomic_DNA"/>
</dbReference>
<protein>
    <recommendedName>
        <fullName evidence="3">Lipoprotein</fullName>
    </recommendedName>
</protein>
<evidence type="ECO:0000313" key="2">
    <source>
        <dbReference type="Proteomes" id="UP000460666"/>
    </source>
</evidence>
<comment type="caution">
    <text evidence="1">The sequence shown here is derived from an EMBL/GenBank/DDBJ whole genome shotgun (WGS) entry which is preliminary data.</text>
</comment>